<feature type="domain" description="PWWP" evidence="1">
    <location>
        <begin position="327"/>
        <end position="377"/>
    </location>
</feature>
<dbReference type="Gene3D" id="3.30.40.10">
    <property type="entry name" value="Zinc/RING finger domain, C3HC4 (zinc finger)"/>
    <property type="match status" value="1"/>
</dbReference>
<dbReference type="SUPFAM" id="SSF57903">
    <property type="entry name" value="FYVE/PHD zinc finger"/>
    <property type="match status" value="1"/>
</dbReference>
<dbReference type="PROSITE" id="PS50812">
    <property type="entry name" value="PWWP"/>
    <property type="match status" value="1"/>
</dbReference>
<sequence length="419" mass="48772">MSILHWKLGDIALARISKKVYAKVQVVKDEKGLFYDYKVLGISSNEDGIDITKELCYYVEISRARHRMWLPYTSLRLAERSRPFYGPADKVPTPIKPTSVPRKRKIKEDHTLPLSVKPSKSREPDLNITYDIRHMPLKQGRYENAFKEFVRRGKEMLFDQFYAQLDENKENEDCLYYVNNIDASTEDKFEMVIKNSVTEKEIENYLHQCWRYNFVHKQSDNKDALDHNKSLSPMTSQITLHAPWCLVCGKGERLRQCPNCPSSFHLPCRREWLITIIHRKNPPKKTQKQVTLVEKILSSTRMICSVRKEKENIELCPSCMWGPRVGYDDVVWHKLGSCPWWPARVLPPGATPSCLLTRTHSHHQWPLKYYGTQNHSWGDGSRLCLFLPSHTAALDTARDPMLQQAVLDACDDYIAVYLT</sequence>
<name>A0AAV1L789_9NEOP</name>
<comment type="caution">
    <text evidence="2">The sequence shown here is derived from an EMBL/GenBank/DDBJ whole genome shotgun (WGS) entry which is preliminary data.</text>
</comment>
<dbReference type="InterPro" id="IPR000313">
    <property type="entry name" value="PWWP_dom"/>
</dbReference>
<evidence type="ECO:0000313" key="3">
    <source>
        <dbReference type="Proteomes" id="UP001314205"/>
    </source>
</evidence>
<dbReference type="EMBL" id="CAVLGL010000086">
    <property type="protein sequence ID" value="CAK1591126.1"/>
    <property type="molecule type" value="Genomic_DNA"/>
</dbReference>
<dbReference type="SUPFAM" id="SSF63748">
    <property type="entry name" value="Tudor/PWWP/MBT"/>
    <property type="match status" value="1"/>
</dbReference>
<dbReference type="Proteomes" id="UP001314205">
    <property type="component" value="Unassembled WGS sequence"/>
</dbReference>
<gene>
    <name evidence="2" type="ORF">PARMNEM_LOCUS11400</name>
</gene>
<evidence type="ECO:0000313" key="2">
    <source>
        <dbReference type="EMBL" id="CAK1591126.1"/>
    </source>
</evidence>
<proteinExistence type="predicted"/>
<dbReference type="InterPro" id="IPR011011">
    <property type="entry name" value="Znf_FYVE_PHD"/>
</dbReference>
<dbReference type="AlphaFoldDB" id="A0AAV1L789"/>
<dbReference type="Gene3D" id="2.30.30.140">
    <property type="match status" value="1"/>
</dbReference>
<dbReference type="InterPro" id="IPR013083">
    <property type="entry name" value="Znf_RING/FYVE/PHD"/>
</dbReference>
<protein>
    <recommendedName>
        <fullName evidence="1">PWWP domain-containing protein</fullName>
    </recommendedName>
</protein>
<organism evidence="2 3">
    <name type="scientific">Parnassius mnemosyne</name>
    <name type="common">clouded apollo</name>
    <dbReference type="NCBI Taxonomy" id="213953"/>
    <lineage>
        <taxon>Eukaryota</taxon>
        <taxon>Metazoa</taxon>
        <taxon>Ecdysozoa</taxon>
        <taxon>Arthropoda</taxon>
        <taxon>Hexapoda</taxon>
        <taxon>Insecta</taxon>
        <taxon>Pterygota</taxon>
        <taxon>Neoptera</taxon>
        <taxon>Endopterygota</taxon>
        <taxon>Lepidoptera</taxon>
        <taxon>Glossata</taxon>
        <taxon>Ditrysia</taxon>
        <taxon>Papilionoidea</taxon>
        <taxon>Papilionidae</taxon>
        <taxon>Parnassiinae</taxon>
        <taxon>Parnassini</taxon>
        <taxon>Parnassius</taxon>
        <taxon>Driopa</taxon>
    </lineage>
</organism>
<dbReference type="Pfam" id="PF00855">
    <property type="entry name" value="PWWP"/>
    <property type="match status" value="1"/>
</dbReference>
<keyword evidence="3" id="KW-1185">Reference proteome</keyword>
<reference evidence="2 3" key="1">
    <citation type="submission" date="2023-11" db="EMBL/GenBank/DDBJ databases">
        <authorList>
            <person name="Hedman E."/>
            <person name="Englund M."/>
            <person name="Stromberg M."/>
            <person name="Nyberg Akerstrom W."/>
            <person name="Nylinder S."/>
            <person name="Jareborg N."/>
            <person name="Kallberg Y."/>
            <person name="Kronander E."/>
        </authorList>
    </citation>
    <scope>NUCLEOTIDE SEQUENCE [LARGE SCALE GENOMIC DNA]</scope>
</reference>
<accession>A0AAV1L789</accession>
<evidence type="ECO:0000259" key="1">
    <source>
        <dbReference type="PROSITE" id="PS50812"/>
    </source>
</evidence>